<evidence type="ECO:0000313" key="4">
    <source>
        <dbReference type="Proteomes" id="UP000003729"/>
    </source>
</evidence>
<dbReference type="PANTHER" id="PTHR43329">
    <property type="entry name" value="EPOXIDE HYDROLASE"/>
    <property type="match status" value="1"/>
</dbReference>
<reference evidence="3 4" key="1">
    <citation type="submission" date="2008-10" db="EMBL/GenBank/DDBJ databases">
        <title>Draft genome sequence of Providencia alcalifaciens (DSM 30120).</title>
        <authorList>
            <person name="Sudarsanam P."/>
            <person name="Ley R."/>
            <person name="Guruge J."/>
            <person name="Turnbaugh P.J."/>
            <person name="Mahowald M."/>
            <person name="Liep D."/>
            <person name="Gordon J."/>
        </authorList>
    </citation>
    <scope>NUCLEOTIDE SEQUENCE [LARGE SCALE GENOMIC DNA]</scope>
    <source>
        <strain evidence="3 4">DSM 30120</strain>
    </source>
</reference>
<dbReference type="GO" id="GO:0016787">
    <property type="term" value="F:hydrolase activity"/>
    <property type="evidence" value="ECO:0007669"/>
    <property type="project" value="UniProtKB-KW"/>
</dbReference>
<organism evidence="3 4">
    <name type="scientific">Providencia alcalifaciens DSM 30120</name>
    <dbReference type="NCBI Taxonomy" id="520999"/>
    <lineage>
        <taxon>Bacteria</taxon>
        <taxon>Pseudomonadati</taxon>
        <taxon>Pseudomonadota</taxon>
        <taxon>Gammaproteobacteria</taxon>
        <taxon>Enterobacterales</taxon>
        <taxon>Morganellaceae</taxon>
        <taxon>Providencia</taxon>
    </lineage>
</organism>
<evidence type="ECO:0000256" key="1">
    <source>
        <dbReference type="ARBA" id="ARBA00022801"/>
    </source>
</evidence>
<proteinExistence type="predicted"/>
<dbReference type="ESTHER" id="9entr-b6xkl8">
    <property type="family name" value="CFTR-inhibitory-factor_Cif"/>
</dbReference>
<keyword evidence="1 3" id="KW-0378">Hydrolase</keyword>
<evidence type="ECO:0000259" key="2">
    <source>
        <dbReference type="Pfam" id="PF00561"/>
    </source>
</evidence>
<dbReference type="Proteomes" id="UP000003729">
    <property type="component" value="Unassembled WGS sequence"/>
</dbReference>
<reference evidence="3 4" key="2">
    <citation type="submission" date="2008-10" db="EMBL/GenBank/DDBJ databases">
        <authorList>
            <person name="Fulton L."/>
            <person name="Clifton S."/>
            <person name="Fulton B."/>
            <person name="Xu J."/>
            <person name="Minx P."/>
            <person name="Pepin K.H."/>
            <person name="Johnson M."/>
            <person name="Bhonagiri V."/>
            <person name="Nash W.E."/>
            <person name="Mardis E.R."/>
            <person name="Wilson R.K."/>
        </authorList>
    </citation>
    <scope>NUCLEOTIDE SEQUENCE [LARGE SCALE GENOMIC DNA]</scope>
    <source>
        <strain evidence="3 4">DSM 30120</strain>
    </source>
</reference>
<dbReference type="PRINTS" id="PR00412">
    <property type="entry name" value="EPOXHYDRLASE"/>
</dbReference>
<name>B6XKL8_9GAMM</name>
<comment type="caution">
    <text evidence="3">The sequence shown here is derived from an EMBL/GenBank/DDBJ whole genome shotgun (WGS) entry which is preliminary data.</text>
</comment>
<evidence type="ECO:0000313" key="3">
    <source>
        <dbReference type="EMBL" id="EEB44051.1"/>
    </source>
</evidence>
<dbReference type="InterPro" id="IPR000639">
    <property type="entry name" value="Epox_hydrolase-like"/>
</dbReference>
<dbReference type="Pfam" id="PF00561">
    <property type="entry name" value="Abhydrolase_1"/>
    <property type="match status" value="1"/>
</dbReference>
<accession>B6XKL8</accession>
<protein>
    <submittedName>
        <fullName evidence="3">Hydrolase, alpha/beta domain protein</fullName>
    </submittedName>
</protein>
<feature type="domain" description="AB hydrolase-1" evidence="2">
    <location>
        <begin position="115"/>
        <end position="329"/>
    </location>
</feature>
<gene>
    <name evidence="3" type="ORF">PROVALCAL_03928</name>
</gene>
<dbReference type="AlphaFoldDB" id="B6XKL8"/>
<dbReference type="SUPFAM" id="SSF53474">
    <property type="entry name" value="alpha/beta-Hydrolases"/>
    <property type="match status" value="1"/>
</dbReference>
<dbReference type="Gene3D" id="3.40.50.1820">
    <property type="entry name" value="alpha/beta hydrolase"/>
    <property type="match status" value="1"/>
</dbReference>
<dbReference type="EMBL" id="ABXW01000074">
    <property type="protein sequence ID" value="EEB44051.1"/>
    <property type="molecule type" value="Genomic_DNA"/>
</dbReference>
<sequence length="370" mass="41415">MTNNYCLSIDKELKKPLTYLLLIDKQLMRLVNEWLFTHIKVYGTNMNSVFKKVLLVSLMTLSLQATATLAAGNLTQTVKSAALPTIEANEASFQHHYVKVNGHRLHYVTAGEGEPVLLIPGWPQTWYTWRYVMTELAANGYTAIAVDPLGTGYSDKPDNGYDTGAAATTLHEMMKQLGHTHYSVIGHDIGMWVGYALASDYPADVKKIALTEAVIPGLAPAPTIFVDPEENIFLWHFMFNQVRDLPETLTAGREREYLNFIFDNWAYRRDRVAAQTYIDAYASPGGLRAGFAYYRAIPQTIEQNKLRAQKKLTMPVLAIGADQATRDAPQLTLQGRAIQLQGAMLGECGHFVTEECPEQLMSHILPFLKK</sequence>
<dbReference type="eggNOG" id="COG2267">
    <property type="taxonomic scope" value="Bacteria"/>
</dbReference>
<dbReference type="InterPro" id="IPR000073">
    <property type="entry name" value="AB_hydrolase_1"/>
</dbReference>
<dbReference type="InterPro" id="IPR029058">
    <property type="entry name" value="AB_hydrolase_fold"/>
</dbReference>